<protein>
    <recommendedName>
        <fullName evidence="1">non-specific serine/threonine protein kinase</fullName>
        <ecNumber evidence="1">2.7.11.1</ecNumber>
    </recommendedName>
</protein>
<evidence type="ECO:0000313" key="14">
    <source>
        <dbReference type="Proteomes" id="UP000663829"/>
    </source>
</evidence>
<feature type="compositionally biased region" description="Low complexity" evidence="10">
    <location>
        <begin position="831"/>
        <end position="848"/>
    </location>
</feature>
<evidence type="ECO:0000256" key="3">
    <source>
        <dbReference type="ARBA" id="ARBA00022679"/>
    </source>
</evidence>
<dbReference type="AlphaFoldDB" id="A0A813P5F5"/>
<comment type="catalytic activity">
    <reaction evidence="7">
        <text>L-threonyl-[protein] + ATP = O-phospho-L-threonyl-[protein] + ADP + H(+)</text>
        <dbReference type="Rhea" id="RHEA:46608"/>
        <dbReference type="Rhea" id="RHEA-COMP:11060"/>
        <dbReference type="Rhea" id="RHEA-COMP:11605"/>
        <dbReference type="ChEBI" id="CHEBI:15378"/>
        <dbReference type="ChEBI" id="CHEBI:30013"/>
        <dbReference type="ChEBI" id="CHEBI:30616"/>
        <dbReference type="ChEBI" id="CHEBI:61977"/>
        <dbReference type="ChEBI" id="CHEBI:456216"/>
        <dbReference type="EC" id="2.7.11.1"/>
    </reaction>
</comment>
<dbReference type="SUPFAM" id="SSF56112">
    <property type="entry name" value="Protein kinase-like (PK-like)"/>
    <property type="match status" value="1"/>
</dbReference>
<evidence type="ECO:0000256" key="7">
    <source>
        <dbReference type="ARBA" id="ARBA00047899"/>
    </source>
</evidence>
<dbReference type="Proteomes" id="UP000681722">
    <property type="component" value="Unassembled WGS sequence"/>
</dbReference>
<gene>
    <name evidence="12" type="ORF">GPM918_LOCUS743</name>
    <name evidence="13" type="ORF">SRO942_LOCUS744</name>
</gene>
<sequence>MTDERRLSDHRNVVSGLYTLDRTIGRGHFAVVKLARHVFTQKEVAVKVIDKTKLDELSKAHLFQEVVCMKLVQHPNVVRLYEVIDTPNKLYLILELGDGGDMYDYIMKYANGLNENMARRYFRQICRALNHCHKMHICHRDLKPENLVFFEKQGIVKLTDFGNEIDRKILINCIQILFANIGFSNQFLPGKELFTSCGSLAYSAPEILLGDPYNAEAVDIWSLGVILFMFVSGHAPFQEANDSETVQAILDCCYIVPQYISTECQNLIRRIIVKEPEQRATLEDIMNDVWYKNQMIVEDDLSDDDDYISSLSLISHKTISNDYNEKILQEMVNGNISEREEILNSLNENQYNHITATYYLLAEKLLYNQLYNDNDKENIQKKRRKHLLPTNQPFTEQISIFLTPTSTNDDSKVSKEFNDGDDDMSDIEEWNLIERENVLTLPQSSEITIPRLTPPESQLALMQDDEDRLNATASASQSRLSSVRDPSTQAMNIIPEEDEYSESPTDKASPETNLPLLNISKLNKIIESEEESDDFDRQAPKIVYSATNKTNETLNYDSTFELPSTDLSSIIGKSLNSSRSHSSVDSEDDSNDNLKNKQSHQSPTMRPNSLQDNDSRVNHSQYRGRSWSNVEHVLNLHLLATSLTGSSQFGDMRRSSLASNNRLTINGGILGGSNNDNNTNISSTSILTNRTRSLSMEHRLANQSQMSIASRTSTRFSTPRESIVFTKMDTPPVIRLLQAQSHDNESLRSLIEHRRQSTQSHQEHTPIIEKDAILRTNVNNTIPATTANTVLPTITASATKTNVIHNRSGNTTLFPTKSNVIVPAITNVNGNSNNSQDYSSSSSSPQQKRSVLYALGQSLINYKHHTHQKSDIDGDKIKHEHSADHIKNTNSINEKRAALMNDDSSDKRHICCTVL</sequence>
<dbReference type="GO" id="GO:0035556">
    <property type="term" value="P:intracellular signal transduction"/>
    <property type="evidence" value="ECO:0007669"/>
    <property type="project" value="TreeGrafter"/>
</dbReference>
<dbReference type="InterPro" id="IPR008271">
    <property type="entry name" value="Ser/Thr_kinase_AS"/>
</dbReference>
<name>A0A813P5F5_9BILA</name>
<evidence type="ECO:0000256" key="6">
    <source>
        <dbReference type="ARBA" id="ARBA00022840"/>
    </source>
</evidence>
<dbReference type="Pfam" id="PF23312">
    <property type="entry name" value="UBA_SIK3"/>
    <property type="match status" value="1"/>
</dbReference>
<keyword evidence="6 9" id="KW-0067">ATP-binding</keyword>
<dbReference type="InterPro" id="IPR017441">
    <property type="entry name" value="Protein_kinase_ATP_BS"/>
</dbReference>
<evidence type="ECO:0000313" key="12">
    <source>
        <dbReference type="EMBL" id="CAF0749499.1"/>
    </source>
</evidence>
<evidence type="ECO:0000256" key="9">
    <source>
        <dbReference type="PROSITE-ProRule" id="PRU10141"/>
    </source>
</evidence>
<dbReference type="PROSITE" id="PS00107">
    <property type="entry name" value="PROTEIN_KINASE_ATP"/>
    <property type="match status" value="1"/>
</dbReference>
<dbReference type="EC" id="2.7.11.1" evidence="1"/>
<dbReference type="EMBL" id="CAJOBC010000061">
    <property type="protein sequence ID" value="CAF3528831.1"/>
    <property type="molecule type" value="Genomic_DNA"/>
</dbReference>
<feature type="domain" description="Protein kinase" evidence="11">
    <location>
        <begin position="18"/>
        <end position="291"/>
    </location>
</feature>
<keyword evidence="14" id="KW-1185">Reference proteome</keyword>
<keyword evidence="5" id="KW-0418">Kinase</keyword>
<accession>A0A813P5F5</accession>
<dbReference type="OrthoDB" id="193931at2759"/>
<comment type="catalytic activity">
    <reaction evidence="8">
        <text>L-seryl-[protein] + ATP = O-phospho-L-seryl-[protein] + ADP + H(+)</text>
        <dbReference type="Rhea" id="RHEA:17989"/>
        <dbReference type="Rhea" id="RHEA-COMP:9863"/>
        <dbReference type="Rhea" id="RHEA-COMP:11604"/>
        <dbReference type="ChEBI" id="CHEBI:15378"/>
        <dbReference type="ChEBI" id="CHEBI:29999"/>
        <dbReference type="ChEBI" id="CHEBI:30616"/>
        <dbReference type="ChEBI" id="CHEBI:83421"/>
        <dbReference type="ChEBI" id="CHEBI:456216"/>
        <dbReference type="EC" id="2.7.11.1"/>
    </reaction>
</comment>
<dbReference type="InterPro" id="IPR000719">
    <property type="entry name" value="Prot_kinase_dom"/>
</dbReference>
<dbReference type="Gene3D" id="1.10.510.10">
    <property type="entry name" value="Transferase(Phosphotransferase) domain 1"/>
    <property type="match status" value="1"/>
</dbReference>
<dbReference type="GO" id="GO:0005737">
    <property type="term" value="C:cytoplasm"/>
    <property type="evidence" value="ECO:0007669"/>
    <property type="project" value="TreeGrafter"/>
</dbReference>
<evidence type="ECO:0000259" key="11">
    <source>
        <dbReference type="PROSITE" id="PS50011"/>
    </source>
</evidence>
<organism evidence="12 14">
    <name type="scientific">Didymodactylos carnosus</name>
    <dbReference type="NCBI Taxonomy" id="1234261"/>
    <lineage>
        <taxon>Eukaryota</taxon>
        <taxon>Metazoa</taxon>
        <taxon>Spiralia</taxon>
        <taxon>Gnathifera</taxon>
        <taxon>Rotifera</taxon>
        <taxon>Eurotatoria</taxon>
        <taxon>Bdelloidea</taxon>
        <taxon>Philodinida</taxon>
        <taxon>Philodinidae</taxon>
        <taxon>Didymodactylos</taxon>
    </lineage>
</organism>
<proteinExistence type="predicted"/>
<dbReference type="Pfam" id="PF00069">
    <property type="entry name" value="Pkinase"/>
    <property type="match status" value="1"/>
</dbReference>
<keyword evidence="4 9" id="KW-0547">Nucleotide-binding</keyword>
<feature type="region of interest" description="Disordered" evidence="10">
    <location>
        <begin position="469"/>
        <end position="515"/>
    </location>
</feature>
<dbReference type="Proteomes" id="UP000663829">
    <property type="component" value="Unassembled WGS sequence"/>
</dbReference>
<evidence type="ECO:0000313" key="13">
    <source>
        <dbReference type="EMBL" id="CAF3528831.1"/>
    </source>
</evidence>
<evidence type="ECO:0000256" key="4">
    <source>
        <dbReference type="ARBA" id="ARBA00022741"/>
    </source>
</evidence>
<evidence type="ECO:0000256" key="8">
    <source>
        <dbReference type="ARBA" id="ARBA00048679"/>
    </source>
</evidence>
<feature type="region of interest" description="Disordered" evidence="10">
    <location>
        <begin position="827"/>
        <end position="848"/>
    </location>
</feature>
<dbReference type="FunFam" id="3.30.200.20:FF:000003">
    <property type="entry name" value="Non-specific serine/threonine protein kinase"/>
    <property type="match status" value="1"/>
</dbReference>
<feature type="compositionally biased region" description="Polar residues" evidence="10">
    <location>
        <begin position="599"/>
        <end position="622"/>
    </location>
</feature>
<evidence type="ECO:0000256" key="1">
    <source>
        <dbReference type="ARBA" id="ARBA00012513"/>
    </source>
</evidence>
<feature type="compositionally biased region" description="Low complexity" evidence="10">
    <location>
        <begin position="574"/>
        <end position="583"/>
    </location>
</feature>
<feature type="binding site" evidence="9">
    <location>
        <position position="47"/>
    </location>
    <ligand>
        <name>ATP</name>
        <dbReference type="ChEBI" id="CHEBI:30616"/>
    </ligand>
</feature>
<evidence type="ECO:0000256" key="10">
    <source>
        <dbReference type="SAM" id="MobiDB-lite"/>
    </source>
</evidence>
<dbReference type="SMART" id="SM00220">
    <property type="entry name" value="S_TKc"/>
    <property type="match status" value="1"/>
</dbReference>
<evidence type="ECO:0000256" key="5">
    <source>
        <dbReference type="ARBA" id="ARBA00022777"/>
    </source>
</evidence>
<dbReference type="FunFam" id="1.10.510.10:FF:000571">
    <property type="entry name" value="Maternal embryonic leucine zipper kinase"/>
    <property type="match status" value="1"/>
</dbReference>
<reference evidence="12" key="1">
    <citation type="submission" date="2021-02" db="EMBL/GenBank/DDBJ databases">
        <authorList>
            <person name="Nowell W R."/>
        </authorList>
    </citation>
    <scope>NUCLEOTIDE SEQUENCE</scope>
</reference>
<dbReference type="GO" id="GO:0005524">
    <property type="term" value="F:ATP binding"/>
    <property type="evidence" value="ECO:0007669"/>
    <property type="project" value="UniProtKB-UniRule"/>
</dbReference>
<dbReference type="PROSITE" id="PS00108">
    <property type="entry name" value="PROTEIN_KINASE_ST"/>
    <property type="match status" value="1"/>
</dbReference>
<keyword evidence="3" id="KW-0808">Transferase</keyword>
<feature type="region of interest" description="Disordered" evidence="10">
    <location>
        <begin position="573"/>
        <end position="622"/>
    </location>
</feature>
<dbReference type="PROSITE" id="PS50011">
    <property type="entry name" value="PROTEIN_KINASE_DOM"/>
    <property type="match status" value="1"/>
</dbReference>
<dbReference type="PANTHER" id="PTHR24346:SF45">
    <property type="entry name" value="PROTEIN KINASE DOMAIN-CONTAINING PROTEIN"/>
    <property type="match status" value="1"/>
</dbReference>
<dbReference type="CDD" id="cd14339">
    <property type="entry name" value="UBA_SNRK"/>
    <property type="match status" value="1"/>
</dbReference>
<dbReference type="GO" id="GO:0004674">
    <property type="term" value="F:protein serine/threonine kinase activity"/>
    <property type="evidence" value="ECO:0007669"/>
    <property type="project" value="UniProtKB-KW"/>
</dbReference>
<dbReference type="InterPro" id="IPR011009">
    <property type="entry name" value="Kinase-like_dom_sf"/>
</dbReference>
<comment type="caution">
    <text evidence="12">The sequence shown here is derived from an EMBL/GenBank/DDBJ whole genome shotgun (WGS) entry which is preliminary data.</text>
</comment>
<keyword evidence="2" id="KW-0723">Serine/threonine-protein kinase</keyword>
<evidence type="ECO:0000256" key="2">
    <source>
        <dbReference type="ARBA" id="ARBA00022527"/>
    </source>
</evidence>
<dbReference type="PANTHER" id="PTHR24346">
    <property type="entry name" value="MAP/MICROTUBULE AFFINITY-REGULATING KINASE"/>
    <property type="match status" value="1"/>
</dbReference>
<dbReference type="InterPro" id="IPR057380">
    <property type="entry name" value="UBA_SIK1/2/3"/>
</dbReference>
<dbReference type="EMBL" id="CAJNOQ010000061">
    <property type="protein sequence ID" value="CAF0749499.1"/>
    <property type="molecule type" value="Genomic_DNA"/>
</dbReference>
<feature type="compositionally biased region" description="Polar residues" evidence="10">
    <location>
        <begin position="471"/>
        <end position="491"/>
    </location>
</feature>